<dbReference type="SUPFAM" id="SSF48208">
    <property type="entry name" value="Six-hairpin glycosidases"/>
    <property type="match status" value="1"/>
</dbReference>
<keyword evidence="3" id="KW-0732">Signal</keyword>
<protein>
    <submittedName>
        <fullName evidence="4">Alpha,alpha-trehalase TreF</fullName>
    </submittedName>
</protein>
<feature type="chain" id="PRO_5037923161" evidence="3">
    <location>
        <begin position="24"/>
        <end position="533"/>
    </location>
</feature>
<keyword evidence="2" id="KW-0326">Glycosidase</keyword>
<dbReference type="PANTHER" id="PTHR23403">
    <property type="entry name" value="TREHALASE"/>
    <property type="match status" value="1"/>
</dbReference>
<dbReference type="InterPro" id="IPR012341">
    <property type="entry name" value="6hp_glycosidase-like_sf"/>
</dbReference>
<gene>
    <name evidence="4" type="primary">treF</name>
    <name evidence="4" type="ORF">JL102_06215</name>
</gene>
<comment type="caution">
    <text evidence="4">The sequence shown here is derived from an EMBL/GenBank/DDBJ whole genome shotgun (WGS) entry which is preliminary data.</text>
</comment>
<dbReference type="EMBL" id="JAESIY010000003">
    <property type="protein sequence ID" value="MBL3655714.1"/>
    <property type="molecule type" value="Genomic_DNA"/>
</dbReference>
<dbReference type="PRINTS" id="PR00744">
    <property type="entry name" value="GLHYDRLASE37"/>
</dbReference>
<dbReference type="GO" id="GO:0004555">
    <property type="term" value="F:alpha,alpha-trehalase activity"/>
    <property type="evidence" value="ECO:0007669"/>
    <property type="project" value="InterPro"/>
</dbReference>
<dbReference type="PROSITE" id="PS00927">
    <property type="entry name" value="TREHALASE_1"/>
    <property type="match status" value="1"/>
</dbReference>
<dbReference type="Pfam" id="PF01204">
    <property type="entry name" value="Trehalase"/>
    <property type="match status" value="1"/>
</dbReference>
<dbReference type="AlphaFoldDB" id="A0A937F7I6"/>
<proteinExistence type="predicted"/>
<evidence type="ECO:0000256" key="2">
    <source>
        <dbReference type="ARBA" id="ARBA00023295"/>
    </source>
</evidence>
<keyword evidence="5" id="KW-1185">Reference proteome</keyword>
<name>A0A937F7I6_9BACT</name>
<dbReference type="Gene3D" id="1.50.10.10">
    <property type="match status" value="1"/>
</dbReference>
<sequence length="533" mass="61255">MKHNYLYKSVCYLLLLNLLLACSKPRQEYERNKDFDFYESALFKDVQLSGIFNDSKTFVDCVADEPLDILASKYKKAVSNDTFDLSQFVHQHFKQPQAGAVSYQSDTAKSMDAHINELWPILTRQPDSTQENSSLIPLPNAYVVPGGRFREVYYWDSYFTMEGLVRSSEHDLAKAMVDNFSFLIDSIGFIPNGNRDYYLGRSQPPFYALMVDLIADNNPGLWRHYLPYLIKEYDFWMKGVESISDSNKVTKRVVMLDDSTTLNRYWDHYTSPRPESYKEDYELIQENNLDSAKAYRHLRAGAESGWDYSSRWLADDRQLSTIHTTDIIPVDLNALLYHLEMTIAKAYDQSGREENAKAFRLKAAARKRAINAYLWNEQIGFYMDFDYIKGKSTRVKSMASAYPLFFNIANTYQAESVTAILLKDFLKAGGFVTTLNNTGQQWDAPNGWAPLQWIAVKGLINYDFDKEAIDAAEKWLTRNRQVYKATGKMMEKYNVEDTTLQTGGGEYALQDGFGWTNGVVLALESLLVEQEAE</sequence>
<dbReference type="PROSITE" id="PS51257">
    <property type="entry name" value="PROKAR_LIPOPROTEIN"/>
    <property type="match status" value="1"/>
</dbReference>
<organism evidence="4 5">
    <name type="scientific">Fulvivirga sediminis</name>
    <dbReference type="NCBI Taxonomy" id="2803949"/>
    <lineage>
        <taxon>Bacteria</taxon>
        <taxon>Pseudomonadati</taxon>
        <taxon>Bacteroidota</taxon>
        <taxon>Cytophagia</taxon>
        <taxon>Cytophagales</taxon>
        <taxon>Fulvivirgaceae</taxon>
        <taxon>Fulvivirga</taxon>
    </lineage>
</organism>
<evidence type="ECO:0000256" key="3">
    <source>
        <dbReference type="SAM" id="SignalP"/>
    </source>
</evidence>
<dbReference type="InterPro" id="IPR008928">
    <property type="entry name" value="6-hairpin_glycosidase_sf"/>
</dbReference>
<dbReference type="Proteomes" id="UP000659388">
    <property type="component" value="Unassembled WGS sequence"/>
</dbReference>
<evidence type="ECO:0000313" key="4">
    <source>
        <dbReference type="EMBL" id="MBL3655714.1"/>
    </source>
</evidence>
<keyword evidence="1" id="KW-0378">Hydrolase</keyword>
<accession>A0A937F7I6</accession>
<evidence type="ECO:0000313" key="5">
    <source>
        <dbReference type="Proteomes" id="UP000659388"/>
    </source>
</evidence>
<dbReference type="NCBIfam" id="NF009773">
    <property type="entry name" value="PRK13270.1"/>
    <property type="match status" value="1"/>
</dbReference>
<reference evidence="4" key="1">
    <citation type="submission" date="2021-01" db="EMBL/GenBank/DDBJ databases">
        <title>Fulvivirga kasyanovii gen. nov., sp nov., a novel member of the phylum Bacteroidetes isolated from seawater in a mussel farm.</title>
        <authorList>
            <person name="Zhao L.-H."/>
            <person name="Wang Z.-J."/>
        </authorList>
    </citation>
    <scope>NUCLEOTIDE SEQUENCE</scope>
    <source>
        <strain evidence="4">2943</strain>
    </source>
</reference>
<dbReference type="PANTHER" id="PTHR23403:SF1">
    <property type="entry name" value="TREHALASE"/>
    <property type="match status" value="1"/>
</dbReference>
<feature type="signal peptide" evidence="3">
    <location>
        <begin position="1"/>
        <end position="23"/>
    </location>
</feature>
<dbReference type="InterPro" id="IPR001661">
    <property type="entry name" value="Glyco_hydro_37"/>
</dbReference>
<dbReference type="GO" id="GO:0005993">
    <property type="term" value="P:trehalose catabolic process"/>
    <property type="evidence" value="ECO:0007669"/>
    <property type="project" value="TreeGrafter"/>
</dbReference>
<dbReference type="PROSITE" id="PS00928">
    <property type="entry name" value="TREHALASE_2"/>
    <property type="match status" value="1"/>
</dbReference>
<dbReference type="InterPro" id="IPR018232">
    <property type="entry name" value="Glyco_hydro_37_CS"/>
</dbReference>
<dbReference type="RefSeq" id="WP_202243399.1">
    <property type="nucleotide sequence ID" value="NZ_JAESIY010000003.1"/>
</dbReference>
<evidence type="ECO:0000256" key="1">
    <source>
        <dbReference type="ARBA" id="ARBA00022801"/>
    </source>
</evidence>